<reference evidence="11 12" key="1">
    <citation type="submission" date="2017-08" db="EMBL/GenBank/DDBJ databases">
        <title>Infants hospitalized years apart are colonized by the same room-sourced microbial strains.</title>
        <authorList>
            <person name="Brooks B."/>
            <person name="Olm M.R."/>
            <person name="Firek B.A."/>
            <person name="Baker R."/>
            <person name="Thomas B.C."/>
            <person name="Morowitz M.J."/>
            <person name="Banfield J.F."/>
        </authorList>
    </citation>
    <scope>NUCLEOTIDE SEQUENCE [LARGE SCALE GENOMIC DNA]</scope>
    <source>
        <strain evidence="11">S2_003_000_R2_14</strain>
    </source>
</reference>
<evidence type="ECO:0000313" key="12">
    <source>
        <dbReference type="Proteomes" id="UP000249061"/>
    </source>
</evidence>
<keyword evidence="5" id="KW-0548">Nucleotidyltransferase</keyword>
<dbReference type="Proteomes" id="UP000249061">
    <property type="component" value="Unassembled WGS sequence"/>
</dbReference>
<sequence>MSFTHLHLHTLYSLLDGAIRMKDLIKTVQAKGMKSVAVTDHGNMFGAVDFYKKAKDAALKPIIGLEAYVAGPKGRADRTEKVANHLILLAKNKIGYQNIRYLSSMGYLDGFYYHPRIDKQVLKDHSEGVIGLTACLGGEVTAAAFRGDMDHARRAASEYKDIFAPGHFFLEVQWNGMEEQNKANDNLKQLSRDLEIPLVATADAHYIKQEDARAHELLMCIASGKTLTDSKRMRHSTDKLYVCSPEDMRGYFTDVPEAVDNTQRITDMVEEYNILAKPMLPTFKVPDGFTPDEYMAALAKKGLEERFKELPYPCDRDVYMSRLELEVGVIQKMGFAGYFLIVQDFINWAKQHGIPVGPGRGSGAGSIVAYSLRITDLDPLPYNLLFERFLNPERVSMPDFDIDFCQDRRDEVIKYVQGKYGQNNVGQIITFGQLKAKSVLRDVCRVYGLPFAEGDRISKLVPEILGITLKQAIFGDPDKEIAGEPRLKEMVDNPVQLAEVDGKSITTKDVLDVAMALEGLNRQAGMHAAGVVIADKPLWEFVPVYRPPGETTLVTQFAKDEVEAAGLVKFDFLGLKTLTVIQNAIDLINRKLPEGGKLDRDAIPLNDKATFDLISAGDTAGVFQMESSGFTEMVMKMKPSCFEDVIAAGALYRPGPLDQKLEDGRTMVDVYIDRKHGRDKITYPHPTLEPVLKDTYGVIVYQEQVMQIAQVLGGYSLGGADLLRRAMGKKKAEEMAKQRALFLEGSGKKGVDPKIASGVFDLMEKFAQYGFNKSHSAAYGLITIHTAWLKAHHPVEFMAALLTSEKDNTDKVVMHIAEARQAGYQVLPPDINESDLAFGAVEGKIRFGLGAIKGVGESAIEAIIEARKTSRFKSLFDFTERVDGRRVNRKTLEALVQAGAFDFEKRHRKQLFDTVGIALERGASTQRDIAVGQSNLFGMLTASTPPGKSARDDYAVTEPWTEKEMLAHEKATIGFYVSGHPLDAYQKELKRYAKSIAAIQRARRDETMTVAGIVTSMRPIVTKTGKRMAWVNIEDLSGSVELVVFPGREGGKSVMDPKTGKWGKGGPRPGFEQWEPLLTSDDPLLITGKVEMSKDEENPQARLIVEDIQSLKEVREKRVKRLELRLHVEMATEEKLERLAEIAKKHAGATPIALALTMPGEAEALIASTMKVQISDELLESVNRLFGARVAEPG</sequence>
<dbReference type="SUPFAM" id="SSF89550">
    <property type="entry name" value="PHP domain-like"/>
    <property type="match status" value="1"/>
</dbReference>
<dbReference type="GO" id="GO:0003887">
    <property type="term" value="F:DNA-directed DNA polymerase activity"/>
    <property type="evidence" value="ECO:0007669"/>
    <property type="project" value="UniProtKB-KW"/>
</dbReference>
<dbReference type="NCBIfam" id="TIGR00594">
    <property type="entry name" value="polc"/>
    <property type="match status" value="1"/>
</dbReference>
<evidence type="ECO:0000313" key="11">
    <source>
        <dbReference type="EMBL" id="PZR08368.1"/>
    </source>
</evidence>
<evidence type="ECO:0000256" key="5">
    <source>
        <dbReference type="ARBA" id="ARBA00022695"/>
    </source>
</evidence>
<dbReference type="InterPro" id="IPR016195">
    <property type="entry name" value="Pol/histidinol_Pase-like"/>
</dbReference>
<dbReference type="Gene3D" id="1.10.150.870">
    <property type="match status" value="1"/>
</dbReference>
<evidence type="ECO:0000256" key="1">
    <source>
        <dbReference type="ARBA" id="ARBA00004496"/>
    </source>
</evidence>
<evidence type="ECO:0000256" key="7">
    <source>
        <dbReference type="ARBA" id="ARBA00022932"/>
    </source>
</evidence>
<dbReference type="CDD" id="cd12113">
    <property type="entry name" value="PHP_PolIIIA_DnaE3"/>
    <property type="match status" value="1"/>
</dbReference>
<evidence type="ECO:0000256" key="3">
    <source>
        <dbReference type="ARBA" id="ARBA00019114"/>
    </source>
</evidence>
<dbReference type="PANTHER" id="PTHR32294:SF0">
    <property type="entry name" value="DNA POLYMERASE III SUBUNIT ALPHA"/>
    <property type="match status" value="1"/>
</dbReference>
<dbReference type="GO" id="GO:0003676">
    <property type="term" value="F:nucleic acid binding"/>
    <property type="evidence" value="ECO:0007669"/>
    <property type="project" value="InterPro"/>
</dbReference>
<dbReference type="Pfam" id="PF02811">
    <property type="entry name" value="PHP"/>
    <property type="match status" value="1"/>
</dbReference>
<dbReference type="InterPro" id="IPR004365">
    <property type="entry name" value="NA-bd_OB_tRNA"/>
</dbReference>
<dbReference type="EMBL" id="QFQP01000025">
    <property type="protein sequence ID" value="PZR08368.1"/>
    <property type="molecule type" value="Genomic_DNA"/>
</dbReference>
<dbReference type="CDD" id="cd04485">
    <property type="entry name" value="DnaE_OBF"/>
    <property type="match status" value="1"/>
</dbReference>
<dbReference type="InterPro" id="IPR041931">
    <property type="entry name" value="DNA_pol3_alpha_thumb_dom"/>
</dbReference>
<dbReference type="InterPro" id="IPR029460">
    <property type="entry name" value="DNAPol_HHH"/>
</dbReference>
<keyword evidence="6" id="KW-0235">DNA replication</keyword>
<dbReference type="Pfam" id="PF17657">
    <property type="entry name" value="DNA_pol3_finger"/>
    <property type="match status" value="1"/>
</dbReference>
<dbReference type="PANTHER" id="PTHR32294">
    <property type="entry name" value="DNA POLYMERASE III SUBUNIT ALPHA"/>
    <property type="match status" value="1"/>
</dbReference>
<dbReference type="Gene3D" id="3.20.20.140">
    <property type="entry name" value="Metal-dependent hydrolases"/>
    <property type="match status" value="1"/>
</dbReference>
<evidence type="ECO:0000256" key="6">
    <source>
        <dbReference type="ARBA" id="ARBA00022705"/>
    </source>
</evidence>
<feature type="domain" description="Polymerase/histidinol phosphatase N-terminal" evidence="10">
    <location>
        <begin position="4"/>
        <end position="71"/>
    </location>
</feature>
<feature type="region of interest" description="Disordered" evidence="9">
    <location>
        <begin position="1054"/>
        <end position="1074"/>
    </location>
</feature>
<dbReference type="InterPro" id="IPR004013">
    <property type="entry name" value="PHP_dom"/>
</dbReference>
<keyword evidence="4" id="KW-0808">Transferase</keyword>
<proteinExistence type="predicted"/>
<dbReference type="AlphaFoldDB" id="A0A2W5UHE0"/>
<dbReference type="Pfam" id="PF14579">
    <property type="entry name" value="HHH_6"/>
    <property type="match status" value="1"/>
</dbReference>
<dbReference type="Pfam" id="PF01336">
    <property type="entry name" value="tRNA_anti-codon"/>
    <property type="match status" value="1"/>
</dbReference>
<keyword evidence="7" id="KW-0239">DNA-directed DNA polymerase</keyword>
<evidence type="ECO:0000256" key="4">
    <source>
        <dbReference type="ARBA" id="ARBA00022679"/>
    </source>
</evidence>
<protein>
    <recommendedName>
        <fullName evidence="3">DNA polymerase III subunit alpha</fullName>
        <ecNumber evidence="2">2.7.7.7</ecNumber>
    </recommendedName>
</protein>
<comment type="caution">
    <text evidence="11">The sequence shown here is derived from an EMBL/GenBank/DDBJ whole genome shotgun (WGS) entry which is preliminary data.</text>
</comment>
<dbReference type="SUPFAM" id="SSF160975">
    <property type="entry name" value="AF1531-like"/>
    <property type="match status" value="1"/>
</dbReference>
<dbReference type="InterPro" id="IPR011708">
    <property type="entry name" value="DNA_pol3_alpha_NTPase_dom"/>
</dbReference>
<dbReference type="NCBIfam" id="NF004226">
    <property type="entry name" value="PRK05673.1"/>
    <property type="match status" value="1"/>
</dbReference>
<dbReference type="GO" id="GO:0005737">
    <property type="term" value="C:cytoplasm"/>
    <property type="evidence" value="ECO:0007669"/>
    <property type="project" value="UniProtKB-SubCell"/>
</dbReference>
<dbReference type="InterPro" id="IPR040982">
    <property type="entry name" value="DNA_pol3_finger"/>
</dbReference>
<gene>
    <name evidence="11" type="ORF">DI536_24615</name>
</gene>
<evidence type="ECO:0000256" key="9">
    <source>
        <dbReference type="SAM" id="MobiDB-lite"/>
    </source>
</evidence>
<evidence type="ECO:0000256" key="2">
    <source>
        <dbReference type="ARBA" id="ARBA00012417"/>
    </source>
</evidence>
<dbReference type="Pfam" id="PF07733">
    <property type="entry name" value="DNA_pol3_alpha"/>
    <property type="match status" value="1"/>
</dbReference>
<dbReference type="InterPro" id="IPR004805">
    <property type="entry name" value="DnaE2/DnaE/PolC"/>
</dbReference>
<dbReference type="InterPro" id="IPR003141">
    <property type="entry name" value="Pol/His_phosphatase_N"/>
</dbReference>
<dbReference type="GO" id="GO:0006260">
    <property type="term" value="P:DNA replication"/>
    <property type="evidence" value="ECO:0007669"/>
    <property type="project" value="UniProtKB-KW"/>
</dbReference>
<dbReference type="GO" id="GO:0008408">
    <property type="term" value="F:3'-5' exonuclease activity"/>
    <property type="evidence" value="ECO:0007669"/>
    <property type="project" value="InterPro"/>
</dbReference>
<comment type="subcellular location">
    <subcellularLocation>
        <location evidence="1">Cytoplasm</location>
    </subcellularLocation>
</comment>
<dbReference type="NCBIfam" id="NF005298">
    <property type="entry name" value="PRK06826.1"/>
    <property type="match status" value="1"/>
</dbReference>
<dbReference type="Gene3D" id="1.10.10.1600">
    <property type="entry name" value="Bacterial DNA polymerase III alpha subunit, thumb domain"/>
    <property type="match status" value="1"/>
</dbReference>
<organism evidence="11 12">
    <name type="scientific">Archangium gephyra</name>
    <dbReference type="NCBI Taxonomy" id="48"/>
    <lineage>
        <taxon>Bacteria</taxon>
        <taxon>Pseudomonadati</taxon>
        <taxon>Myxococcota</taxon>
        <taxon>Myxococcia</taxon>
        <taxon>Myxococcales</taxon>
        <taxon>Cystobacterineae</taxon>
        <taxon>Archangiaceae</taxon>
        <taxon>Archangium</taxon>
    </lineage>
</organism>
<dbReference type="EC" id="2.7.7.7" evidence="2"/>
<name>A0A2W5UHE0_9BACT</name>
<comment type="catalytic activity">
    <reaction evidence="8">
        <text>DNA(n) + a 2'-deoxyribonucleoside 5'-triphosphate = DNA(n+1) + diphosphate</text>
        <dbReference type="Rhea" id="RHEA:22508"/>
        <dbReference type="Rhea" id="RHEA-COMP:17339"/>
        <dbReference type="Rhea" id="RHEA-COMP:17340"/>
        <dbReference type="ChEBI" id="CHEBI:33019"/>
        <dbReference type="ChEBI" id="CHEBI:61560"/>
        <dbReference type="ChEBI" id="CHEBI:173112"/>
        <dbReference type="EC" id="2.7.7.7"/>
    </reaction>
</comment>
<accession>A0A2W5UHE0</accession>
<dbReference type="SMART" id="SM00481">
    <property type="entry name" value="POLIIIAc"/>
    <property type="match status" value="1"/>
</dbReference>
<evidence type="ECO:0000259" key="10">
    <source>
        <dbReference type="SMART" id="SM00481"/>
    </source>
</evidence>
<evidence type="ECO:0000256" key="8">
    <source>
        <dbReference type="ARBA" id="ARBA00049244"/>
    </source>
</evidence>